<protein>
    <submittedName>
        <fullName evidence="1">Uncharacterized protein</fullName>
    </submittedName>
</protein>
<gene>
    <name evidence="1" type="ORF">BA177_13120</name>
</gene>
<dbReference type="AlphaFoldDB" id="A0A193LHV2"/>
<keyword evidence="2" id="KW-1185">Reference proteome</keyword>
<evidence type="ECO:0000313" key="2">
    <source>
        <dbReference type="Proteomes" id="UP000092695"/>
    </source>
</evidence>
<dbReference type="KEGG" id="woc:BA177_13120"/>
<dbReference type="Proteomes" id="UP000092695">
    <property type="component" value="Chromosome"/>
</dbReference>
<organism evidence="1 2">
    <name type="scientific">Woeseia oceani</name>
    <dbReference type="NCBI Taxonomy" id="1548547"/>
    <lineage>
        <taxon>Bacteria</taxon>
        <taxon>Pseudomonadati</taxon>
        <taxon>Pseudomonadota</taxon>
        <taxon>Gammaproteobacteria</taxon>
        <taxon>Woeseiales</taxon>
        <taxon>Woeseiaceae</taxon>
        <taxon>Woeseia</taxon>
    </lineage>
</organism>
<accession>A0A193LHV2</accession>
<proteinExistence type="predicted"/>
<evidence type="ECO:0000313" key="1">
    <source>
        <dbReference type="EMBL" id="ANO52013.1"/>
    </source>
</evidence>
<sequence>MVPTLADASALHGATVMRIRYCIVHVERINHSSQRNGLPESKTKKPEAQQNCRTSGFIAPYNPVRFNAQKTIVSVGTTAVGTYSLQAASTYC</sequence>
<reference evidence="1 2" key="1">
    <citation type="submission" date="2016-06" db="EMBL/GenBank/DDBJ databases">
        <title>Complete genome sequence of a deep-branching marine Gamma Proteobacterium Woeseia oceani type strain XK5.</title>
        <authorList>
            <person name="Mu D."/>
            <person name="Du Z."/>
        </authorList>
    </citation>
    <scope>NUCLEOTIDE SEQUENCE [LARGE SCALE GENOMIC DNA]</scope>
    <source>
        <strain evidence="1 2">XK5</strain>
    </source>
</reference>
<dbReference type="EMBL" id="CP016268">
    <property type="protein sequence ID" value="ANO52013.1"/>
    <property type="molecule type" value="Genomic_DNA"/>
</dbReference>
<name>A0A193LHV2_9GAMM</name>